<evidence type="ECO:0000256" key="3">
    <source>
        <dbReference type="SAM" id="SignalP"/>
    </source>
</evidence>
<dbReference type="InterPro" id="IPR013783">
    <property type="entry name" value="Ig-like_fold"/>
</dbReference>
<feature type="compositionally biased region" description="Polar residues" evidence="1">
    <location>
        <begin position="352"/>
        <end position="362"/>
    </location>
</feature>
<reference evidence="6" key="1">
    <citation type="thesis" date="2020" institute="ProQuest LLC" country="789 East Eisenhower Parkway, Ann Arbor, MI, USA">
        <title>Comparative Genomics and Chromosome Evolution.</title>
        <authorList>
            <person name="Mudd A.B."/>
        </authorList>
    </citation>
    <scope>NUCLEOTIDE SEQUENCE</scope>
    <source>
        <strain evidence="6">237g6f4</strain>
        <tissue evidence="6">Blood</tissue>
    </source>
</reference>
<dbReference type="SUPFAM" id="SSF49265">
    <property type="entry name" value="Fibronectin type III"/>
    <property type="match status" value="2"/>
</dbReference>
<proteinExistence type="predicted"/>
<evidence type="ECO:0000259" key="5">
    <source>
        <dbReference type="Pfam" id="PF09294"/>
    </source>
</evidence>
<protein>
    <recommendedName>
        <fullName evidence="8">Interferon gamma receptor 1</fullName>
    </recommendedName>
</protein>
<feature type="chain" id="PRO_5044715760" description="Interferon gamma receptor 1" evidence="3">
    <location>
        <begin position="22"/>
        <end position="394"/>
    </location>
</feature>
<evidence type="ECO:0008006" key="8">
    <source>
        <dbReference type="Google" id="ProtNLM"/>
    </source>
</evidence>
<feature type="compositionally biased region" description="Basic and acidic residues" evidence="1">
    <location>
        <begin position="287"/>
        <end position="298"/>
    </location>
</feature>
<feature type="compositionally biased region" description="Basic and acidic residues" evidence="1">
    <location>
        <begin position="369"/>
        <end position="379"/>
    </location>
</feature>
<organism evidence="6 7">
    <name type="scientific">Engystomops pustulosus</name>
    <name type="common">Tungara frog</name>
    <name type="synonym">Physalaemus pustulosus</name>
    <dbReference type="NCBI Taxonomy" id="76066"/>
    <lineage>
        <taxon>Eukaryota</taxon>
        <taxon>Metazoa</taxon>
        <taxon>Chordata</taxon>
        <taxon>Craniata</taxon>
        <taxon>Vertebrata</taxon>
        <taxon>Euteleostomi</taxon>
        <taxon>Amphibia</taxon>
        <taxon>Batrachia</taxon>
        <taxon>Anura</taxon>
        <taxon>Neobatrachia</taxon>
        <taxon>Hyloidea</taxon>
        <taxon>Leptodactylidae</taxon>
        <taxon>Leiuperinae</taxon>
        <taxon>Engystomops</taxon>
    </lineage>
</organism>
<gene>
    <name evidence="6" type="ORF">GDO81_008210</name>
</gene>
<evidence type="ECO:0000259" key="4">
    <source>
        <dbReference type="Pfam" id="PF01108"/>
    </source>
</evidence>
<dbReference type="EMBL" id="WNYA01000003">
    <property type="protein sequence ID" value="KAG8582880.1"/>
    <property type="molecule type" value="Genomic_DNA"/>
</dbReference>
<feature type="signal peptide" evidence="3">
    <location>
        <begin position="1"/>
        <end position="21"/>
    </location>
</feature>
<dbReference type="AlphaFoldDB" id="A0AAV7CCZ0"/>
<feature type="transmembrane region" description="Helical" evidence="2">
    <location>
        <begin position="234"/>
        <end position="254"/>
    </location>
</feature>
<keyword evidence="3" id="KW-0732">Signal</keyword>
<evidence type="ECO:0000313" key="6">
    <source>
        <dbReference type="EMBL" id="KAG8582879.1"/>
    </source>
</evidence>
<sequence length="394" mass="44373">MDAILARSFALLLLSALTALAADVGPTRVPVPKHFTLKKTSYNFNSTLSWDYDKTAITPRFQVEYRNGNWTVVETCWNISRNYCDLSEKIVDPYGNYMFRVKAFAGSEMIGYEKAEFYLIDDGIIGPPTLNASANGKFIDVDIWYPDAPHIDGKNNVGDYLEELTYYLHYGSKTMEMDECDLLGCSVRILITNQTRYCFSAEGKLDQVPMTMEKSEEICINITATKGPPNRSTAIYISLLVVAIFIILIFVVIIKRKMDHKPGLPSPLINIAKNKRSPMHLVSEQGTKYERCSIESPKEQMTPEEGDMDLKGSGIQESTDPKYQGSLGESEQMANEDQNVNEESSDSKNYYHTENSNSTTVCLTEDDDANKQEPVRDLKPVTNSYGYDKPHCPL</sequence>
<dbReference type="InterPro" id="IPR036116">
    <property type="entry name" value="FN3_sf"/>
</dbReference>
<evidence type="ECO:0000256" key="1">
    <source>
        <dbReference type="SAM" id="MobiDB-lite"/>
    </source>
</evidence>
<dbReference type="Gene3D" id="2.60.40.10">
    <property type="entry name" value="Immunoglobulins"/>
    <property type="match status" value="2"/>
</dbReference>
<dbReference type="Pfam" id="PF09294">
    <property type="entry name" value="Interfer-bind"/>
    <property type="match status" value="1"/>
</dbReference>
<dbReference type="GO" id="GO:0005886">
    <property type="term" value="C:plasma membrane"/>
    <property type="evidence" value="ECO:0007669"/>
    <property type="project" value="TreeGrafter"/>
</dbReference>
<keyword evidence="2" id="KW-0812">Transmembrane</keyword>
<feature type="compositionally biased region" description="Polar residues" evidence="1">
    <location>
        <begin position="327"/>
        <end position="338"/>
    </location>
</feature>
<dbReference type="PANTHER" id="PTHR20859:SF5">
    <property type="entry name" value="INTERFERON GAMMA RECEPTOR 1"/>
    <property type="match status" value="1"/>
</dbReference>
<dbReference type="EMBL" id="WNYA01000003">
    <property type="protein sequence ID" value="KAG8582879.1"/>
    <property type="molecule type" value="Genomic_DNA"/>
</dbReference>
<feature type="domain" description="Fibronectin type-III" evidence="4">
    <location>
        <begin position="11"/>
        <end position="107"/>
    </location>
</feature>
<dbReference type="Pfam" id="PF01108">
    <property type="entry name" value="Tissue_fac"/>
    <property type="match status" value="1"/>
</dbReference>
<dbReference type="InterPro" id="IPR050650">
    <property type="entry name" value="Type-II_Cytokine-TF_Rcpt"/>
</dbReference>
<dbReference type="GO" id="GO:0004896">
    <property type="term" value="F:cytokine receptor activity"/>
    <property type="evidence" value="ECO:0007669"/>
    <property type="project" value="TreeGrafter"/>
</dbReference>
<dbReference type="PANTHER" id="PTHR20859">
    <property type="entry name" value="INTERFERON/INTERLEUKIN RECEPTOR"/>
    <property type="match status" value="1"/>
</dbReference>
<feature type="region of interest" description="Disordered" evidence="1">
    <location>
        <begin position="284"/>
        <end position="394"/>
    </location>
</feature>
<comment type="caution">
    <text evidence="6">The sequence shown here is derived from an EMBL/GenBank/DDBJ whole genome shotgun (WGS) entry which is preliminary data.</text>
</comment>
<accession>A0AAV7CCZ0</accession>
<evidence type="ECO:0000313" key="7">
    <source>
        <dbReference type="Proteomes" id="UP000824782"/>
    </source>
</evidence>
<name>A0AAV7CCZ0_ENGPU</name>
<dbReference type="Proteomes" id="UP000824782">
    <property type="component" value="Unassembled WGS sequence"/>
</dbReference>
<dbReference type="InterPro" id="IPR003961">
    <property type="entry name" value="FN3_dom"/>
</dbReference>
<dbReference type="InterPro" id="IPR015373">
    <property type="entry name" value="Interferon/interleukin_rcp_dom"/>
</dbReference>
<feature type="domain" description="Interferon/interleukin receptor" evidence="5">
    <location>
        <begin position="124"/>
        <end position="222"/>
    </location>
</feature>
<keyword evidence="2" id="KW-0472">Membrane</keyword>
<keyword evidence="7" id="KW-1185">Reference proteome</keyword>
<evidence type="ECO:0000256" key="2">
    <source>
        <dbReference type="SAM" id="Phobius"/>
    </source>
</evidence>
<keyword evidence="2" id="KW-1133">Transmembrane helix</keyword>